<proteinExistence type="predicted"/>
<dbReference type="Proteomes" id="UP001589828">
    <property type="component" value="Unassembled WGS sequence"/>
</dbReference>
<organism evidence="1 2">
    <name type="scientific">Mucilaginibacter angelicae</name>
    <dbReference type="NCBI Taxonomy" id="869718"/>
    <lineage>
        <taxon>Bacteria</taxon>
        <taxon>Pseudomonadati</taxon>
        <taxon>Bacteroidota</taxon>
        <taxon>Sphingobacteriia</taxon>
        <taxon>Sphingobacteriales</taxon>
        <taxon>Sphingobacteriaceae</taxon>
        <taxon>Mucilaginibacter</taxon>
    </lineage>
</organism>
<accession>A0ABV6LGX3</accession>
<keyword evidence="2" id="KW-1185">Reference proteome</keyword>
<dbReference type="EMBL" id="JBHLTS010000079">
    <property type="protein sequence ID" value="MFC0518737.1"/>
    <property type="molecule type" value="Genomic_DNA"/>
</dbReference>
<evidence type="ECO:0000313" key="2">
    <source>
        <dbReference type="Proteomes" id="UP001589828"/>
    </source>
</evidence>
<sequence length="313" mass="35328">MKQEMQIAQIRPEQVGEFISESFYKELTENFQQKFPTEIRSVTLNRMAVETAMSGENVSGIKFMNGLEDANDPSSRILVLIPCNYTVTASLPNSIINQYGFMTNTGEIISLERTWQVLFNHVLNFKKLDPEMSYTKINRGSFMGRVRLGEFLNATDCHNFIYHFGHLAEEDLPYKLIIQPSDGMKMFIEQAVPCPGTAGCPAVTTSNDPCALTQITTTMLGSGAESQLNLLRTFRDKILTDKFSGVEVEKYYTISASLLEAIDKTQNKEAIFKGLYDKYIATSLNAISQNDEATAFVLFQEAMQHLTETYLYQ</sequence>
<dbReference type="RefSeq" id="WP_377026445.1">
    <property type="nucleotide sequence ID" value="NZ_JBHLTS010000079.1"/>
</dbReference>
<evidence type="ECO:0000313" key="1">
    <source>
        <dbReference type="EMBL" id="MFC0518737.1"/>
    </source>
</evidence>
<reference evidence="1 2" key="1">
    <citation type="submission" date="2024-09" db="EMBL/GenBank/DDBJ databases">
        <authorList>
            <person name="Sun Q."/>
            <person name="Mori K."/>
        </authorList>
    </citation>
    <scope>NUCLEOTIDE SEQUENCE [LARGE SCALE GENOMIC DNA]</scope>
    <source>
        <strain evidence="1 2">NCAIM B.02415</strain>
    </source>
</reference>
<name>A0ABV6LGX3_9SPHI</name>
<comment type="caution">
    <text evidence="1">The sequence shown here is derived from an EMBL/GenBank/DDBJ whole genome shotgun (WGS) entry which is preliminary data.</text>
</comment>
<gene>
    <name evidence="1" type="ORF">ACFFGT_31275</name>
</gene>
<protein>
    <submittedName>
        <fullName evidence="1">Uncharacterized protein</fullName>
    </submittedName>
</protein>